<name>A0A024G7R2_9STRA</name>
<dbReference type="GO" id="GO:0033962">
    <property type="term" value="P:P-body assembly"/>
    <property type="evidence" value="ECO:0007669"/>
    <property type="project" value="TreeGrafter"/>
</dbReference>
<accession>A0A024G7R2</accession>
<gene>
    <name evidence="4" type="ORF">BN9_031350</name>
</gene>
<feature type="compositionally biased region" description="Polar residues" evidence="3">
    <location>
        <begin position="347"/>
        <end position="357"/>
    </location>
</feature>
<evidence type="ECO:0008006" key="6">
    <source>
        <dbReference type="Google" id="ProtNLM"/>
    </source>
</evidence>
<dbReference type="InterPro" id="IPR039900">
    <property type="entry name" value="Pat1-like"/>
</dbReference>
<feature type="region of interest" description="Disordered" evidence="3">
    <location>
        <begin position="334"/>
        <end position="371"/>
    </location>
</feature>
<evidence type="ECO:0000313" key="4">
    <source>
        <dbReference type="EMBL" id="CCI42351.1"/>
    </source>
</evidence>
<dbReference type="AlphaFoldDB" id="A0A024G7R2"/>
<dbReference type="GO" id="GO:0003723">
    <property type="term" value="F:RNA binding"/>
    <property type="evidence" value="ECO:0007669"/>
    <property type="project" value="TreeGrafter"/>
</dbReference>
<evidence type="ECO:0000256" key="1">
    <source>
        <dbReference type="ARBA" id="ARBA00004201"/>
    </source>
</evidence>
<dbReference type="Proteomes" id="UP000053237">
    <property type="component" value="Unassembled WGS sequence"/>
</dbReference>
<organism evidence="4 5">
    <name type="scientific">Albugo candida</name>
    <dbReference type="NCBI Taxonomy" id="65357"/>
    <lineage>
        <taxon>Eukaryota</taxon>
        <taxon>Sar</taxon>
        <taxon>Stramenopiles</taxon>
        <taxon>Oomycota</taxon>
        <taxon>Peronosporomycetes</taxon>
        <taxon>Albuginales</taxon>
        <taxon>Albuginaceae</taxon>
        <taxon>Albugo</taxon>
    </lineage>
</organism>
<evidence type="ECO:0000256" key="3">
    <source>
        <dbReference type="SAM" id="MobiDB-lite"/>
    </source>
</evidence>
<dbReference type="PANTHER" id="PTHR21551:SF0">
    <property type="entry name" value="PROTEIN ASSOCIATED WITH TOPO II RELATED-1, ISOFORM A"/>
    <property type="match status" value="1"/>
</dbReference>
<dbReference type="GO" id="GO:0000932">
    <property type="term" value="C:P-body"/>
    <property type="evidence" value="ECO:0007669"/>
    <property type="project" value="UniProtKB-SubCell"/>
</dbReference>
<sequence length="694" mass="77583">MLLFEFETRYGEGEPPQFSMSSAQTDASGDNDNGRAAIAWDRDFADLFSSSSVDDHKYERLLDDLRAHDLLGSLSTDTSLHEKTAKQIDNANSIAASTSLFFNDTFSATFMSNFEPCDVTTSNDTEAPLHPSDTSIINDHKIPPPGFASLNADSVLSQNGTSTAVFTNSANPSVIDLNWARGKHQYTETLQSTMTKDLVEEEQFDAFDESQILALRGLGLGLDGENGLDDAEKKRPIPRSLIQSPCGASPDFIGAASLPNTPKTALHNTFHVAHSASYTAANATYMQKKYKFMTSRDVNFVVQQQLKQIRMSDPYSDDYYFHNYTQKRLRNARMNASSGLPPPMDPSQLQKPSQDTSADPPPAVLQRNGASPLIPLPSWQLKHVLTVNTQERQRAKKTRTWENENQVLGRNTKSSLYRPKEMLTCQSTRTHNDDVAPSADTRTMLALSSEDWVKRRQISRGFECLLSLEDARHILDARHIDVQQFHVLDDSQLDPALVHLRSKTTALLLELANILGVTANDIVRVDGSTECVVQCVASQLFRIMSVRNGKQLLSRALPLLHPSARSLLLPHVMEYLFSPELVDRITANNALSGDERVCETLVILFLYHPSTSTGPMITRALERMLTDHTLQSFKSILLNRPRALLLHKILQRGNSEAMRKSMSESMKKRWSEAEKVFVRFASELNNRDKANEVV</sequence>
<dbReference type="EMBL" id="CAIX01000033">
    <property type="protein sequence ID" value="CCI42351.1"/>
    <property type="molecule type" value="Genomic_DNA"/>
</dbReference>
<dbReference type="PANTHER" id="PTHR21551">
    <property type="entry name" value="TOPOISOMERASE II-ASSOCIATED PROTEIN PAT1"/>
    <property type="match status" value="1"/>
</dbReference>
<feature type="region of interest" description="Disordered" evidence="3">
    <location>
        <begin position="11"/>
        <end position="32"/>
    </location>
</feature>
<evidence type="ECO:0000313" key="5">
    <source>
        <dbReference type="Proteomes" id="UP000053237"/>
    </source>
</evidence>
<keyword evidence="5" id="KW-1185">Reference proteome</keyword>
<comment type="caution">
    <text evidence="4">The sequence shown here is derived from an EMBL/GenBank/DDBJ whole genome shotgun (WGS) entry which is preliminary data.</text>
</comment>
<reference evidence="4 5" key="1">
    <citation type="submission" date="2012-05" db="EMBL/GenBank/DDBJ databases">
        <title>Recombination and specialization in a pathogen metapopulation.</title>
        <authorList>
            <person name="Gardiner A."/>
            <person name="Kemen E."/>
            <person name="Schultz-Larsen T."/>
            <person name="MacLean D."/>
            <person name="Van Oosterhout C."/>
            <person name="Jones J.D.G."/>
        </authorList>
    </citation>
    <scope>NUCLEOTIDE SEQUENCE [LARGE SCALE GENOMIC DNA]</scope>
    <source>
        <strain evidence="4 5">Ac Nc2</strain>
    </source>
</reference>
<comment type="subcellular location">
    <subcellularLocation>
        <location evidence="1">Cytoplasm</location>
        <location evidence="1">P-body</location>
    </subcellularLocation>
</comment>
<evidence type="ECO:0000256" key="2">
    <source>
        <dbReference type="ARBA" id="ARBA00022490"/>
    </source>
</evidence>
<dbReference type="InParanoid" id="A0A024G7R2"/>
<proteinExistence type="predicted"/>
<feature type="compositionally biased region" description="Polar residues" evidence="3">
    <location>
        <begin position="18"/>
        <end position="31"/>
    </location>
</feature>
<dbReference type="GO" id="GO:0000290">
    <property type="term" value="P:deadenylation-dependent decapping of nuclear-transcribed mRNA"/>
    <property type="evidence" value="ECO:0007669"/>
    <property type="project" value="InterPro"/>
</dbReference>
<keyword evidence="2" id="KW-0963">Cytoplasm</keyword>
<dbReference type="OrthoDB" id="74835at2759"/>
<protein>
    <recommendedName>
        <fullName evidence="6">mRNA decay factor PAT1 domain-containing protein</fullName>
    </recommendedName>
</protein>